<dbReference type="GO" id="GO:0055085">
    <property type="term" value="P:transmembrane transport"/>
    <property type="evidence" value="ECO:0007669"/>
    <property type="project" value="InterPro"/>
</dbReference>
<feature type="domain" description="TonB C-terminal" evidence="11">
    <location>
        <begin position="132"/>
        <end position="221"/>
    </location>
</feature>
<evidence type="ECO:0000256" key="2">
    <source>
        <dbReference type="ARBA" id="ARBA00006555"/>
    </source>
</evidence>
<name>A0A2W5VE69_9BACT</name>
<organism evidence="12 13">
    <name type="scientific">Archangium gephyra</name>
    <dbReference type="NCBI Taxonomy" id="48"/>
    <lineage>
        <taxon>Bacteria</taxon>
        <taxon>Pseudomonadati</taxon>
        <taxon>Myxococcota</taxon>
        <taxon>Myxococcia</taxon>
        <taxon>Myxococcales</taxon>
        <taxon>Cystobacterineae</taxon>
        <taxon>Archangiaceae</taxon>
        <taxon>Archangium</taxon>
    </lineage>
</organism>
<evidence type="ECO:0000256" key="3">
    <source>
        <dbReference type="ARBA" id="ARBA00022448"/>
    </source>
</evidence>
<evidence type="ECO:0000313" key="13">
    <source>
        <dbReference type="Proteomes" id="UP000249061"/>
    </source>
</evidence>
<dbReference type="Gene3D" id="3.30.1150.10">
    <property type="match status" value="1"/>
</dbReference>
<evidence type="ECO:0000259" key="11">
    <source>
        <dbReference type="PROSITE" id="PS52015"/>
    </source>
</evidence>
<evidence type="ECO:0000256" key="10">
    <source>
        <dbReference type="SAM" id="MobiDB-lite"/>
    </source>
</evidence>
<dbReference type="InterPro" id="IPR006260">
    <property type="entry name" value="TonB/TolA_C"/>
</dbReference>
<evidence type="ECO:0000256" key="4">
    <source>
        <dbReference type="ARBA" id="ARBA00022475"/>
    </source>
</evidence>
<dbReference type="EMBL" id="QFQP01000007">
    <property type="protein sequence ID" value="PZR14374.1"/>
    <property type="molecule type" value="Genomic_DNA"/>
</dbReference>
<reference evidence="12 13" key="1">
    <citation type="submission" date="2017-08" db="EMBL/GenBank/DDBJ databases">
        <title>Infants hospitalized years apart are colonized by the same room-sourced microbial strains.</title>
        <authorList>
            <person name="Brooks B."/>
            <person name="Olm M.R."/>
            <person name="Firek B.A."/>
            <person name="Baker R."/>
            <person name="Thomas B.C."/>
            <person name="Morowitz M.J."/>
            <person name="Banfield J.F."/>
        </authorList>
    </citation>
    <scope>NUCLEOTIDE SEQUENCE [LARGE SCALE GENOMIC DNA]</scope>
    <source>
        <strain evidence="12">S2_003_000_R2_14</strain>
    </source>
</reference>
<evidence type="ECO:0000256" key="7">
    <source>
        <dbReference type="ARBA" id="ARBA00022927"/>
    </source>
</evidence>
<keyword evidence="9" id="KW-0472">Membrane</keyword>
<dbReference type="GO" id="GO:0015031">
    <property type="term" value="P:protein transport"/>
    <property type="evidence" value="ECO:0007669"/>
    <property type="project" value="UniProtKB-KW"/>
</dbReference>
<accession>A0A2W5VE69</accession>
<dbReference type="AlphaFoldDB" id="A0A2W5VE69"/>
<keyword evidence="4" id="KW-1003">Cell membrane</keyword>
<keyword evidence="7" id="KW-0653">Protein transport</keyword>
<dbReference type="Pfam" id="PF03544">
    <property type="entry name" value="TonB_C"/>
    <property type="match status" value="1"/>
</dbReference>
<comment type="caution">
    <text evidence="12">The sequence shown here is derived from an EMBL/GenBank/DDBJ whole genome shotgun (WGS) entry which is preliminary data.</text>
</comment>
<keyword evidence="3" id="KW-0813">Transport</keyword>
<dbReference type="PROSITE" id="PS52015">
    <property type="entry name" value="TONB_CTD"/>
    <property type="match status" value="1"/>
</dbReference>
<dbReference type="InterPro" id="IPR037682">
    <property type="entry name" value="TonB_C"/>
</dbReference>
<dbReference type="GO" id="GO:0098797">
    <property type="term" value="C:plasma membrane protein complex"/>
    <property type="evidence" value="ECO:0007669"/>
    <property type="project" value="TreeGrafter"/>
</dbReference>
<evidence type="ECO:0000256" key="9">
    <source>
        <dbReference type="ARBA" id="ARBA00023136"/>
    </source>
</evidence>
<feature type="region of interest" description="Disordered" evidence="10">
    <location>
        <begin position="108"/>
        <end position="134"/>
    </location>
</feature>
<evidence type="ECO:0000256" key="6">
    <source>
        <dbReference type="ARBA" id="ARBA00022692"/>
    </source>
</evidence>
<dbReference type="SUPFAM" id="SSF74653">
    <property type="entry name" value="TolA/TonB C-terminal domain"/>
    <property type="match status" value="1"/>
</dbReference>
<comment type="subcellular location">
    <subcellularLocation>
        <location evidence="1">Cell inner membrane</location>
        <topology evidence="1">Single-pass membrane protein</topology>
        <orientation evidence="1">Periplasmic side</orientation>
    </subcellularLocation>
</comment>
<dbReference type="NCBIfam" id="TIGR01352">
    <property type="entry name" value="tonB_Cterm"/>
    <property type="match status" value="1"/>
</dbReference>
<keyword evidence="6" id="KW-0812">Transmembrane</keyword>
<feature type="region of interest" description="Disordered" evidence="10">
    <location>
        <begin position="54"/>
        <end position="91"/>
    </location>
</feature>
<sequence length="221" mass="23383">MVNTEIRTVTLFAASLALHALVLSAMPRSQPTRFVSSPIEMTMFMPADPVVPKVETPRPSVKRSVTRAGPVKTQTHAAKEPAPESPGVSQESVAEAGLIAVPIGSAVFQPPRPTAEQAGPQSSGRGFAPAGSADAEPELLGEIKVPYPAEAQRNDVSGTVRMQVTIDVSGAVTSVKVLSGPGYGLNEAALEAMRRFRFKPATKKGEAIGYTFTYAYTFELE</sequence>
<evidence type="ECO:0000256" key="5">
    <source>
        <dbReference type="ARBA" id="ARBA00022519"/>
    </source>
</evidence>
<dbReference type="Proteomes" id="UP000249061">
    <property type="component" value="Unassembled WGS sequence"/>
</dbReference>
<comment type="similarity">
    <text evidence="2">Belongs to the TonB family.</text>
</comment>
<evidence type="ECO:0000256" key="8">
    <source>
        <dbReference type="ARBA" id="ARBA00022989"/>
    </source>
</evidence>
<dbReference type="PANTHER" id="PTHR33446:SF2">
    <property type="entry name" value="PROTEIN TONB"/>
    <property type="match status" value="1"/>
</dbReference>
<dbReference type="PANTHER" id="PTHR33446">
    <property type="entry name" value="PROTEIN TONB-RELATED"/>
    <property type="match status" value="1"/>
</dbReference>
<gene>
    <name evidence="12" type="ORF">DI536_09935</name>
</gene>
<dbReference type="InterPro" id="IPR051045">
    <property type="entry name" value="TonB-dependent_transducer"/>
</dbReference>
<dbReference type="GO" id="GO:0031992">
    <property type="term" value="F:energy transducer activity"/>
    <property type="evidence" value="ECO:0007669"/>
    <property type="project" value="TreeGrafter"/>
</dbReference>
<evidence type="ECO:0000313" key="12">
    <source>
        <dbReference type="EMBL" id="PZR14374.1"/>
    </source>
</evidence>
<proteinExistence type="inferred from homology"/>
<keyword evidence="5" id="KW-0997">Cell inner membrane</keyword>
<protein>
    <submittedName>
        <fullName evidence="12">Energy transducer TonB</fullName>
    </submittedName>
</protein>
<keyword evidence="8" id="KW-1133">Transmembrane helix</keyword>
<evidence type="ECO:0000256" key="1">
    <source>
        <dbReference type="ARBA" id="ARBA00004383"/>
    </source>
</evidence>